<gene>
    <name evidence="1" type="ORF">VSF3289_00168</name>
</gene>
<dbReference type="Proteomes" id="UP000095131">
    <property type="component" value="Unassembled WGS sequence"/>
</dbReference>
<dbReference type="RefSeq" id="WP_139127262.1">
    <property type="nucleotide sequence ID" value="NZ_MDCJ01000002.1"/>
</dbReference>
<dbReference type="OrthoDB" id="9786100at2"/>
<dbReference type="EMBL" id="MDCJ01000002">
    <property type="protein sequence ID" value="ODS09930.1"/>
    <property type="molecule type" value="Genomic_DNA"/>
</dbReference>
<comment type="caution">
    <text evidence="1">The sequence shown here is derived from an EMBL/GenBank/DDBJ whole genome shotgun (WGS) entry which is preliminary data.</text>
</comment>
<evidence type="ECO:0000313" key="1">
    <source>
        <dbReference type="EMBL" id="ODS09930.1"/>
    </source>
</evidence>
<evidence type="ECO:0000313" key="2">
    <source>
        <dbReference type="Proteomes" id="UP000095131"/>
    </source>
</evidence>
<accession>A0A1E3WJK0</accession>
<proteinExistence type="predicted"/>
<protein>
    <submittedName>
        <fullName evidence="1">Uncharacterized protein</fullName>
    </submittedName>
</protein>
<name>A0A1E3WJK0_9VIBR</name>
<sequence length="249" mass="29318">MLNKIKLLVSDFLFNSIKRLEVISGFEITKRLNKKERNDFSYLGFEVLGKINKIYGRDVFPFFGTLLAIKRDGEFKNQDDFDFATLNVNSYTSYYFEKMKVEGFELYKYCIVEGEGIVEVSFKYKEVNVDIFLLSPGKDVVTHNCPDFRRSVPVRKTFDNVVKQKFKTCFSVPYPKFELIYDGDFDVYFPDLYEEIFVAHYGDDWKTPKLSSFIDYKHYIFADKSSLIVTARKGFNIESEIYNEICNKL</sequence>
<dbReference type="AlphaFoldDB" id="A0A1E3WJK0"/>
<reference evidence="1 2" key="1">
    <citation type="submission" date="2016-08" db="EMBL/GenBank/DDBJ databases">
        <title>Genome sequencing of Vibrio scophthalmi strain FP3289, an isolated from Paralichthys olivaceus.</title>
        <authorList>
            <person name="Han H.-J."/>
        </authorList>
    </citation>
    <scope>NUCLEOTIDE SEQUENCE [LARGE SCALE GENOMIC DNA]</scope>
    <source>
        <strain evidence="1 2">FP3289</strain>
    </source>
</reference>
<organism evidence="1 2">
    <name type="scientific">Vibrio scophthalmi</name>
    <dbReference type="NCBI Taxonomy" id="45658"/>
    <lineage>
        <taxon>Bacteria</taxon>
        <taxon>Pseudomonadati</taxon>
        <taxon>Pseudomonadota</taxon>
        <taxon>Gammaproteobacteria</taxon>
        <taxon>Vibrionales</taxon>
        <taxon>Vibrionaceae</taxon>
        <taxon>Vibrio</taxon>
    </lineage>
</organism>